<keyword evidence="4" id="KW-1185">Reference proteome</keyword>
<evidence type="ECO:0000256" key="1">
    <source>
        <dbReference type="SAM" id="MobiDB-lite"/>
    </source>
</evidence>
<dbReference type="STRING" id="1182545.A0A072NSQ1"/>
<comment type="caution">
    <text evidence="3">The sequence shown here is derived from an EMBL/GenBank/DDBJ whole genome shotgun (WGS) entry which is preliminary data.</text>
</comment>
<feature type="domain" description="HNH nuclease" evidence="2">
    <location>
        <begin position="82"/>
        <end position="142"/>
    </location>
</feature>
<sequence>MSLSYIYLRSIDRSAVDSPETEPYRWPVILRFQDYPFPDEIPARWTKNYLSNNGASLTSAQSSVTGAVRVRDQTCRMSKHVTGTQAAHIVPQHEGKWFSQNSMWKYNVDLSLDPDNLLNDMSNLVLLRSDLHVGLDERKFIFYPKGDGSFVVHLLEPTPDLAQLFHNVKMQPGFNCHPSFLFARFVHALLPSLAGFFSMPGLPRNVLLVKATDDGEELVEEEIADPEELRGRISASRSRSPKKRHKAGAPDAKGGVCSQREAEMRPPLRRYVSAASHSQEGGRNSDAECDQPHLAPGARKGSPNPHAGVRLEADPDVLMIKPHITNLFPSWYPGWEDVDKLRQDWLVKERARNQTLKRKRDKKLRSYGVRDVGRHTWQNTRTLCESRFVPLQKGTDRP</sequence>
<proteinExistence type="predicted"/>
<dbReference type="VEuPathDB" id="FungiDB:A1O9_13065"/>
<gene>
    <name evidence="3" type="ORF">A1O9_13065</name>
</gene>
<protein>
    <recommendedName>
        <fullName evidence="2">HNH nuclease domain-containing protein</fullName>
    </recommendedName>
</protein>
<organism evidence="3 4">
    <name type="scientific">Exophiala aquamarina CBS 119918</name>
    <dbReference type="NCBI Taxonomy" id="1182545"/>
    <lineage>
        <taxon>Eukaryota</taxon>
        <taxon>Fungi</taxon>
        <taxon>Dikarya</taxon>
        <taxon>Ascomycota</taxon>
        <taxon>Pezizomycotina</taxon>
        <taxon>Eurotiomycetes</taxon>
        <taxon>Chaetothyriomycetidae</taxon>
        <taxon>Chaetothyriales</taxon>
        <taxon>Herpotrichiellaceae</taxon>
        <taxon>Exophiala</taxon>
    </lineage>
</organism>
<dbReference type="Proteomes" id="UP000027920">
    <property type="component" value="Unassembled WGS sequence"/>
</dbReference>
<name>A0A072NSQ1_9EURO</name>
<dbReference type="HOGENOM" id="CLU_692683_0_0_1"/>
<dbReference type="InterPro" id="IPR003615">
    <property type="entry name" value="HNH_nuc"/>
</dbReference>
<dbReference type="GeneID" id="25287956"/>
<dbReference type="AlphaFoldDB" id="A0A072NSQ1"/>
<evidence type="ECO:0000259" key="2">
    <source>
        <dbReference type="Pfam" id="PF13391"/>
    </source>
</evidence>
<dbReference type="RefSeq" id="XP_013253474.1">
    <property type="nucleotide sequence ID" value="XM_013398020.1"/>
</dbReference>
<evidence type="ECO:0000313" key="4">
    <source>
        <dbReference type="Proteomes" id="UP000027920"/>
    </source>
</evidence>
<dbReference type="OrthoDB" id="4136782at2759"/>
<dbReference type="Pfam" id="PF13391">
    <property type="entry name" value="HNH_2"/>
    <property type="match status" value="1"/>
</dbReference>
<reference evidence="3 4" key="1">
    <citation type="submission" date="2013-03" db="EMBL/GenBank/DDBJ databases">
        <title>The Genome Sequence of Exophiala aquamarina CBS 119918.</title>
        <authorList>
            <consortium name="The Broad Institute Genomics Platform"/>
            <person name="Cuomo C."/>
            <person name="de Hoog S."/>
            <person name="Gorbushina A."/>
            <person name="Walker B."/>
            <person name="Young S.K."/>
            <person name="Zeng Q."/>
            <person name="Gargeya S."/>
            <person name="Fitzgerald M."/>
            <person name="Haas B."/>
            <person name="Abouelleil A."/>
            <person name="Allen A.W."/>
            <person name="Alvarado L."/>
            <person name="Arachchi H.M."/>
            <person name="Berlin A.M."/>
            <person name="Chapman S.B."/>
            <person name="Gainer-Dewar J."/>
            <person name="Goldberg J."/>
            <person name="Griggs A."/>
            <person name="Gujja S."/>
            <person name="Hansen M."/>
            <person name="Howarth C."/>
            <person name="Imamovic A."/>
            <person name="Ireland A."/>
            <person name="Larimer J."/>
            <person name="McCowan C."/>
            <person name="Murphy C."/>
            <person name="Pearson M."/>
            <person name="Poon T.W."/>
            <person name="Priest M."/>
            <person name="Roberts A."/>
            <person name="Saif S."/>
            <person name="Shea T."/>
            <person name="Sisk P."/>
            <person name="Sykes S."/>
            <person name="Wortman J."/>
            <person name="Nusbaum C."/>
            <person name="Birren B."/>
        </authorList>
    </citation>
    <scope>NUCLEOTIDE SEQUENCE [LARGE SCALE GENOMIC DNA]</scope>
    <source>
        <strain evidence="3 4">CBS 119918</strain>
    </source>
</reference>
<feature type="region of interest" description="Disordered" evidence="1">
    <location>
        <begin position="219"/>
        <end position="310"/>
    </location>
</feature>
<dbReference type="EMBL" id="AMGV01000051">
    <property type="protein sequence ID" value="KEF50884.1"/>
    <property type="molecule type" value="Genomic_DNA"/>
</dbReference>
<evidence type="ECO:0000313" key="3">
    <source>
        <dbReference type="EMBL" id="KEF50884.1"/>
    </source>
</evidence>
<accession>A0A072NSQ1</accession>